<keyword evidence="1" id="KW-1133">Transmembrane helix</keyword>
<feature type="transmembrane region" description="Helical" evidence="1">
    <location>
        <begin position="55"/>
        <end position="84"/>
    </location>
</feature>
<sequence length="144" mass="15143">MLFKVHERISTDLCLELFALVKVDRFAPPDIVRQGGGSLTRVDGVKITIVDLGGLLIVLILIVLILVIVLSIIVVVAVVVIIVIARDGCSTVGRGRAAGGDPQRATLVRVESRGRTLTSRTRALVVGGGASGCVRSSVGLVFVF</sequence>
<proteinExistence type="predicted"/>
<organism evidence="2 3">
    <name type="scientific">Microbotryum silenes-dioicae</name>
    <dbReference type="NCBI Taxonomy" id="796604"/>
    <lineage>
        <taxon>Eukaryota</taxon>
        <taxon>Fungi</taxon>
        <taxon>Dikarya</taxon>
        <taxon>Basidiomycota</taxon>
        <taxon>Pucciniomycotina</taxon>
        <taxon>Microbotryomycetes</taxon>
        <taxon>Microbotryales</taxon>
        <taxon>Microbotryaceae</taxon>
        <taxon>Microbotryum</taxon>
    </lineage>
</organism>
<keyword evidence="3" id="KW-1185">Reference proteome</keyword>
<accession>A0A2X0MJQ5</accession>
<evidence type="ECO:0000313" key="3">
    <source>
        <dbReference type="Proteomes" id="UP000249464"/>
    </source>
</evidence>
<dbReference type="EMBL" id="FQNC01000012">
    <property type="protein sequence ID" value="SGY14166.1"/>
    <property type="molecule type" value="Genomic_DNA"/>
</dbReference>
<evidence type="ECO:0000256" key="1">
    <source>
        <dbReference type="SAM" id="Phobius"/>
    </source>
</evidence>
<dbReference type="Proteomes" id="UP000249464">
    <property type="component" value="Unassembled WGS sequence"/>
</dbReference>
<name>A0A2X0MJQ5_9BASI</name>
<reference evidence="2 3" key="1">
    <citation type="submission" date="2016-11" db="EMBL/GenBank/DDBJ databases">
        <authorList>
            <person name="Jaros S."/>
            <person name="Januszkiewicz K."/>
            <person name="Wedrychowicz H."/>
        </authorList>
    </citation>
    <scope>NUCLEOTIDE SEQUENCE [LARGE SCALE GENOMIC DNA]</scope>
</reference>
<protein>
    <submittedName>
        <fullName evidence="2">BQ5605_C010g06084 protein</fullName>
    </submittedName>
</protein>
<keyword evidence="1" id="KW-0472">Membrane</keyword>
<evidence type="ECO:0000313" key="2">
    <source>
        <dbReference type="EMBL" id="SGY14166.1"/>
    </source>
</evidence>
<keyword evidence="1" id="KW-0812">Transmembrane</keyword>
<gene>
    <name evidence="2" type="primary">BQ5605_C010g06084</name>
    <name evidence="2" type="ORF">BQ5605_C010G06084</name>
</gene>
<dbReference type="AlphaFoldDB" id="A0A2X0MJQ5"/>